<keyword evidence="2" id="KW-1185">Reference proteome</keyword>
<sequence length="70" mass="8121">MKNKIFSEHKKIAALKLNHKALNYGNPHEAKRRFAYVVEKFLALYFVASQRAIGFRSALISITRFLQNNP</sequence>
<reference evidence="1 2" key="2">
    <citation type="journal article" date="2020" name="Int. J. Syst. Evol. Microbiol.">
        <title>Leptospira yasudae sp. nov. and Leptospira stimsonii sp. nov., two new species of the pathogenic group isolated from environmental sources.</title>
        <authorList>
            <person name="Casanovas-Massana A."/>
            <person name="Hamond C."/>
            <person name="Santos L.A."/>
            <person name="de Oliveira D."/>
            <person name="Hacker K.P."/>
            <person name="Balassiano I."/>
            <person name="Costa F."/>
            <person name="Medeiros M.A."/>
            <person name="Reis M.G."/>
            <person name="Ko A.I."/>
            <person name="Wunder E.A."/>
        </authorList>
    </citation>
    <scope>NUCLEOTIDE SEQUENCE [LARGE SCALE GENOMIC DNA]</scope>
    <source>
        <strain evidence="1 2">B21</strain>
    </source>
</reference>
<proteinExistence type="predicted"/>
<comment type="caution">
    <text evidence="1">The sequence shown here is derived from an EMBL/GenBank/DDBJ whole genome shotgun (WGS) entry which is preliminary data.</text>
</comment>
<reference evidence="2" key="1">
    <citation type="submission" date="2018-05" db="EMBL/GenBank/DDBJ databases">
        <title>Leptospira yasudae sp. nov. and Leptospira stimsonii sp. nov., two pathogenic species of the genus Leptospira isolated from environmental sources.</title>
        <authorList>
            <person name="Casanovas-Massana A."/>
            <person name="Hamond C."/>
            <person name="Santos L.A."/>
            <person name="Hacker K.P."/>
            <person name="Balassiano I."/>
            <person name="Medeiros M.A."/>
            <person name="Reis M.G."/>
            <person name="Ko A.I."/>
            <person name="Wunder E.A."/>
        </authorList>
    </citation>
    <scope>NUCLEOTIDE SEQUENCE [LARGE SCALE GENOMIC DNA]</scope>
    <source>
        <strain evidence="2">B21</strain>
    </source>
</reference>
<organism evidence="1 2">
    <name type="scientific">Leptospira yasudae</name>
    <dbReference type="NCBI Taxonomy" id="2202201"/>
    <lineage>
        <taxon>Bacteria</taxon>
        <taxon>Pseudomonadati</taxon>
        <taxon>Spirochaetota</taxon>
        <taxon>Spirochaetia</taxon>
        <taxon>Leptospirales</taxon>
        <taxon>Leptospiraceae</taxon>
        <taxon>Leptospira</taxon>
    </lineage>
</organism>
<dbReference type="RefSeq" id="WP_118954060.1">
    <property type="nucleotide sequence ID" value="NZ_QHCR01000001.1"/>
</dbReference>
<accession>A0ABX9M754</accession>
<dbReference type="EMBL" id="QHCR01000001">
    <property type="protein sequence ID" value="RHX81919.1"/>
    <property type="molecule type" value="Genomic_DNA"/>
</dbReference>
<evidence type="ECO:0000313" key="2">
    <source>
        <dbReference type="Proteomes" id="UP000285569"/>
    </source>
</evidence>
<dbReference type="Proteomes" id="UP000285569">
    <property type="component" value="Unassembled WGS sequence"/>
</dbReference>
<name>A0ABX9M754_9LEPT</name>
<gene>
    <name evidence="1" type="ORF">DLM77_00125</name>
</gene>
<evidence type="ECO:0000313" key="1">
    <source>
        <dbReference type="EMBL" id="RHX81919.1"/>
    </source>
</evidence>
<protein>
    <submittedName>
        <fullName evidence="1">Uncharacterized protein</fullName>
    </submittedName>
</protein>